<dbReference type="InterPro" id="IPR005225">
    <property type="entry name" value="Small_GTP-bd"/>
</dbReference>
<evidence type="ECO:0000313" key="11">
    <source>
        <dbReference type="Proteomes" id="UP000179807"/>
    </source>
</evidence>
<dbReference type="RefSeq" id="XP_068348068.1">
    <property type="nucleotide sequence ID" value="XM_068512317.1"/>
</dbReference>
<proteinExistence type="inferred from homology"/>
<evidence type="ECO:0000256" key="6">
    <source>
        <dbReference type="ARBA" id="ARBA00026198"/>
    </source>
</evidence>
<dbReference type="Gene3D" id="3.40.50.300">
    <property type="entry name" value="P-loop containing nucleotide triphosphate hydrolases"/>
    <property type="match status" value="1"/>
</dbReference>
<name>A0A1J4JB97_9EUKA</name>
<feature type="binding site" evidence="8">
    <location>
        <position position="37"/>
    </location>
    <ligand>
        <name>Mg(2+)</name>
        <dbReference type="ChEBI" id="CHEBI:18420"/>
    </ligand>
</feature>
<dbReference type="NCBIfam" id="TIGR00231">
    <property type="entry name" value="small_GTP"/>
    <property type="match status" value="1"/>
</dbReference>
<dbReference type="InterPro" id="IPR006689">
    <property type="entry name" value="Small_GTPase_ARF/SAR"/>
</dbReference>
<dbReference type="PROSITE" id="PS51417">
    <property type="entry name" value="ARF"/>
    <property type="match status" value="1"/>
</dbReference>
<evidence type="ECO:0000256" key="4">
    <source>
        <dbReference type="ARBA" id="ARBA00023134"/>
    </source>
</evidence>
<reference evidence="10" key="1">
    <citation type="submission" date="2016-10" db="EMBL/GenBank/DDBJ databases">
        <authorList>
            <person name="Benchimol M."/>
            <person name="Almeida L.G."/>
            <person name="Vasconcelos A.T."/>
            <person name="Perreira-Neves A."/>
            <person name="Rosa I.A."/>
            <person name="Tasca T."/>
            <person name="Bogo M.R."/>
            <person name="de Souza W."/>
        </authorList>
    </citation>
    <scope>NUCLEOTIDE SEQUENCE [LARGE SCALE GENOMIC DNA]</scope>
    <source>
        <strain evidence="10">K</strain>
    </source>
</reference>
<evidence type="ECO:0000256" key="3">
    <source>
        <dbReference type="ARBA" id="ARBA00022741"/>
    </source>
</evidence>
<dbReference type="PRINTS" id="PR00328">
    <property type="entry name" value="SAR1GTPBP"/>
</dbReference>
<dbReference type="OrthoDB" id="2011769at2759"/>
<dbReference type="EMBL" id="MLAK01001279">
    <property type="protein sequence ID" value="OHS94931.1"/>
    <property type="molecule type" value="Genomic_DNA"/>
</dbReference>
<evidence type="ECO:0000256" key="1">
    <source>
        <dbReference type="ARBA" id="ARBA00010290"/>
    </source>
</evidence>
<dbReference type="AlphaFoldDB" id="A0A1J4JB97"/>
<dbReference type="FunFam" id="3.40.50.300:FF:000393">
    <property type="entry name" value="ADP-ribosylation factor-like 2, arl2"/>
    <property type="match status" value="1"/>
</dbReference>
<gene>
    <name evidence="10" type="primary">ARL2</name>
    <name evidence="10" type="ORF">TRFO_38906</name>
</gene>
<feature type="binding site" evidence="7">
    <location>
        <begin position="30"/>
        <end position="37"/>
    </location>
    <ligand>
        <name>GTP</name>
        <dbReference type="ChEBI" id="CHEBI:37565"/>
    </ligand>
</feature>
<dbReference type="VEuPathDB" id="TrichDB:TRFO_38906"/>
<feature type="binding site" evidence="7">
    <location>
        <begin position="132"/>
        <end position="135"/>
    </location>
    <ligand>
        <name>GTP</name>
        <dbReference type="ChEBI" id="CHEBI:37565"/>
    </ligand>
</feature>
<evidence type="ECO:0000313" key="10">
    <source>
        <dbReference type="EMBL" id="OHS94931.1"/>
    </source>
</evidence>
<accession>A0A1J4JB97</accession>
<evidence type="ECO:0000256" key="5">
    <source>
        <dbReference type="ARBA" id="ARBA00023288"/>
    </source>
</evidence>
<comment type="caution">
    <text evidence="10">The sequence shown here is derived from an EMBL/GenBank/DDBJ whole genome shotgun (WGS) entry which is preliminary data.</text>
</comment>
<dbReference type="GeneID" id="94847021"/>
<keyword evidence="5" id="KW-0449">Lipoprotein</keyword>
<evidence type="ECO:0000256" key="8">
    <source>
        <dbReference type="PIRSR" id="PIRSR606689-2"/>
    </source>
</evidence>
<dbReference type="GO" id="GO:0005525">
    <property type="term" value="F:GTP binding"/>
    <property type="evidence" value="ECO:0007669"/>
    <property type="project" value="UniProtKB-KW"/>
</dbReference>
<keyword evidence="2" id="KW-0519">Myristate</keyword>
<keyword evidence="11" id="KW-1185">Reference proteome</keyword>
<dbReference type="SUPFAM" id="SSF52540">
    <property type="entry name" value="P-loop containing nucleoside triphosphate hydrolases"/>
    <property type="match status" value="1"/>
</dbReference>
<feature type="binding site" evidence="7">
    <location>
        <position position="76"/>
    </location>
    <ligand>
        <name>GTP</name>
        <dbReference type="ChEBI" id="CHEBI:37565"/>
    </ligand>
</feature>
<dbReference type="SMART" id="SM00178">
    <property type="entry name" value="SAR"/>
    <property type="match status" value="1"/>
</dbReference>
<keyword evidence="4 7" id="KW-0342">GTP-binding</keyword>
<organism evidence="10 11">
    <name type="scientific">Tritrichomonas foetus</name>
    <dbReference type="NCBI Taxonomy" id="1144522"/>
    <lineage>
        <taxon>Eukaryota</taxon>
        <taxon>Metamonada</taxon>
        <taxon>Parabasalia</taxon>
        <taxon>Tritrichomonadida</taxon>
        <taxon>Tritrichomonadidae</taxon>
        <taxon>Tritrichomonas</taxon>
    </lineage>
</organism>
<comment type="similarity">
    <text evidence="1 9">Belongs to the small GTPase superfamily. Arf family.</text>
</comment>
<evidence type="ECO:0000256" key="2">
    <source>
        <dbReference type="ARBA" id="ARBA00022707"/>
    </source>
</evidence>
<dbReference type="SMART" id="SM00175">
    <property type="entry name" value="RAB"/>
    <property type="match status" value="1"/>
</dbReference>
<evidence type="ECO:0000256" key="7">
    <source>
        <dbReference type="PIRSR" id="PIRSR606689-1"/>
    </source>
</evidence>
<keyword evidence="8" id="KW-0460">Magnesium</keyword>
<dbReference type="InterPro" id="IPR044612">
    <property type="entry name" value="ARL2/3"/>
</dbReference>
<dbReference type="PANTHER" id="PTHR45697">
    <property type="entry name" value="ADP-RIBOSYLATION FACTOR-LIKE PROTEIN 2-RELATED"/>
    <property type="match status" value="1"/>
</dbReference>
<dbReference type="Pfam" id="PF00025">
    <property type="entry name" value="Arf"/>
    <property type="match status" value="1"/>
</dbReference>
<dbReference type="Proteomes" id="UP000179807">
    <property type="component" value="Unassembled WGS sequence"/>
</dbReference>
<dbReference type="SMART" id="SM00177">
    <property type="entry name" value="ARF"/>
    <property type="match status" value="1"/>
</dbReference>
<sequence>MAVLKFKMGLLRFLRKLKLKEKEMRILFLGLDNAGKSSVIKAFMGQSIDDLSPTLGFEIKTVECQGYRLSCWDVGGQSTIRAYWRNYFEATDGVVWVVDSTDRERMALCKKELDSILQQERLANASLLIFANKQDVGGAMKSEEIRDILDLDRIQRRHWSIVPCSAATRTGVEDGITWIVNDIGSRLFTHP</sequence>
<evidence type="ECO:0000256" key="9">
    <source>
        <dbReference type="RuleBase" id="RU003925"/>
    </source>
</evidence>
<dbReference type="GO" id="GO:0046872">
    <property type="term" value="F:metal ion binding"/>
    <property type="evidence" value="ECO:0007669"/>
    <property type="project" value="UniProtKB-KW"/>
</dbReference>
<protein>
    <recommendedName>
        <fullName evidence="6">ADP-ribosylation factor-like protein 2</fullName>
    </recommendedName>
</protein>
<keyword evidence="3 7" id="KW-0547">Nucleotide-binding</keyword>
<feature type="binding site" evidence="8">
    <location>
        <position position="54"/>
    </location>
    <ligand>
        <name>Mg(2+)</name>
        <dbReference type="ChEBI" id="CHEBI:18420"/>
    </ligand>
</feature>
<dbReference type="InterPro" id="IPR027417">
    <property type="entry name" value="P-loop_NTPase"/>
</dbReference>
<keyword evidence="8" id="KW-0479">Metal-binding</keyword>
<dbReference type="GO" id="GO:0003924">
    <property type="term" value="F:GTPase activity"/>
    <property type="evidence" value="ECO:0007669"/>
    <property type="project" value="InterPro"/>
</dbReference>